<dbReference type="PANTHER" id="PTHR45631:SF197">
    <property type="entry name" value="TYROSINE KINASE FAMILY PROTEIN"/>
    <property type="match status" value="1"/>
</dbReference>
<accession>A0A0R0IPP0</accession>
<dbReference type="Gramene" id="KRH44240">
    <property type="protein sequence ID" value="KRH44240"/>
    <property type="gene ID" value="GLYMA_08G198700"/>
</dbReference>
<protein>
    <recommendedName>
        <fullName evidence="7">Malectin-like domain-containing protein</fullName>
    </recommendedName>
</protein>
<feature type="signal peptide" evidence="6">
    <location>
        <begin position="1"/>
        <end position="22"/>
    </location>
</feature>
<name>A0A0R0IPP0_SOYBN</name>
<keyword evidence="4" id="KW-1133">Transmembrane helix</keyword>
<proteinExistence type="predicted"/>
<dbReference type="Proteomes" id="UP000008827">
    <property type="component" value="Chromosome 8"/>
</dbReference>
<evidence type="ECO:0000313" key="10">
    <source>
        <dbReference type="Proteomes" id="UP000008827"/>
    </source>
</evidence>
<keyword evidence="10" id="KW-1185">Reference proteome</keyword>
<dbReference type="EnsemblPlants" id="KRH44240">
    <property type="protein sequence ID" value="KRH44240"/>
    <property type="gene ID" value="GLYMA_08G198700"/>
</dbReference>
<feature type="domain" description="Malectin-like" evidence="7">
    <location>
        <begin position="249"/>
        <end position="328"/>
    </location>
</feature>
<feature type="chain" id="PRO_5014521853" description="Malectin-like domain-containing protein" evidence="6">
    <location>
        <begin position="23"/>
        <end position="342"/>
    </location>
</feature>
<gene>
    <name evidence="8" type="ORF">GLYMA_08G198700</name>
</gene>
<evidence type="ECO:0000313" key="8">
    <source>
        <dbReference type="EMBL" id="KRH44240.1"/>
    </source>
</evidence>
<evidence type="ECO:0000256" key="5">
    <source>
        <dbReference type="ARBA" id="ARBA00023136"/>
    </source>
</evidence>
<reference evidence="8 9" key="1">
    <citation type="journal article" date="2010" name="Nature">
        <title>Genome sequence of the palaeopolyploid soybean.</title>
        <authorList>
            <person name="Schmutz J."/>
            <person name="Cannon S.B."/>
            <person name="Schlueter J."/>
            <person name="Ma J."/>
            <person name="Mitros T."/>
            <person name="Nelson W."/>
            <person name="Hyten D.L."/>
            <person name="Song Q."/>
            <person name="Thelen J.J."/>
            <person name="Cheng J."/>
            <person name="Xu D."/>
            <person name="Hellsten U."/>
            <person name="May G.D."/>
            <person name="Yu Y."/>
            <person name="Sakurai T."/>
            <person name="Umezawa T."/>
            <person name="Bhattacharyya M.K."/>
            <person name="Sandhu D."/>
            <person name="Valliyodan B."/>
            <person name="Lindquist E."/>
            <person name="Peto M."/>
            <person name="Grant D."/>
            <person name="Shu S."/>
            <person name="Goodstein D."/>
            <person name="Barry K."/>
            <person name="Futrell-Griggs M."/>
            <person name="Abernathy B."/>
            <person name="Du J."/>
            <person name="Tian Z."/>
            <person name="Zhu L."/>
            <person name="Gill N."/>
            <person name="Joshi T."/>
            <person name="Libault M."/>
            <person name="Sethuraman A."/>
            <person name="Zhang X.-C."/>
            <person name="Shinozaki K."/>
            <person name="Nguyen H.T."/>
            <person name="Wing R.A."/>
            <person name="Cregan P."/>
            <person name="Specht J."/>
            <person name="Grimwood J."/>
            <person name="Rokhsar D."/>
            <person name="Stacey G."/>
            <person name="Shoemaker R.C."/>
            <person name="Jackson S.A."/>
        </authorList>
    </citation>
    <scope>NUCLEOTIDE SEQUENCE</scope>
    <source>
        <strain evidence="9">cv. Williams 82</strain>
        <tissue evidence="8">Callus</tissue>
    </source>
</reference>
<evidence type="ECO:0000256" key="1">
    <source>
        <dbReference type="ARBA" id="ARBA00004167"/>
    </source>
</evidence>
<keyword evidence="5" id="KW-0472">Membrane</keyword>
<dbReference type="AlphaFoldDB" id="A0A0R0IPP0"/>
<organism evidence="8">
    <name type="scientific">Glycine max</name>
    <name type="common">Soybean</name>
    <name type="synonym">Glycine hispida</name>
    <dbReference type="NCBI Taxonomy" id="3847"/>
    <lineage>
        <taxon>Eukaryota</taxon>
        <taxon>Viridiplantae</taxon>
        <taxon>Streptophyta</taxon>
        <taxon>Embryophyta</taxon>
        <taxon>Tracheophyta</taxon>
        <taxon>Spermatophyta</taxon>
        <taxon>Magnoliopsida</taxon>
        <taxon>eudicotyledons</taxon>
        <taxon>Gunneridae</taxon>
        <taxon>Pentapetalae</taxon>
        <taxon>rosids</taxon>
        <taxon>fabids</taxon>
        <taxon>Fabales</taxon>
        <taxon>Fabaceae</taxon>
        <taxon>Papilionoideae</taxon>
        <taxon>50 kb inversion clade</taxon>
        <taxon>NPAAA clade</taxon>
        <taxon>indigoferoid/millettioid clade</taxon>
        <taxon>Phaseoleae</taxon>
        <taxon>Glycine</taxon>
        <taxon>Glycine subgen. Soja</taxon>
    </lineage>
</organism>
<dbReference type="OMA" id="WIADSTR"/>
<keyword evidence="2" id="KW-0812">Transmembrane</keyword>
<evidence type="ECO:0000313" key="9">
    <source>
        <dbReference type="EnsemblPlants" id="KRH44240"/>
    </source>
</evidence>
<dbReference type="GO" id="GO:0016020">
    <property type="term" value="C:membrane"/>
    <property type="evidence" value="ECO:0007669"/>
    <property type="project" value="UniProtKB-SubCell"/>
</dbReference>
<reference evidence="9" key="2">
    <citation type="submission" date="2018-02" db="UniProtKB">
        <authorList>
            <consortium name="EnsemblPlants"/>
        </authorList>
    </citation>
    <scope>IDENTIFICATION</scope>
    <source>
        <strain evidence="9">Williams 82</strain>
    </source>
</reference>
<dbReference type="PANTHER" id="PTHR45631">
    <property type="entry name" value="OS07G0107800 PROTEIN-RELATED"/>
    <property type="match status" value="1"/>
</dbReference>
<evidence type="ECO:0000256" key="4">
    <source>
        <dbReference type="ARBA" id="ARBA00022989"/>
    </source>
</evidence>
<keyword evidence="3 6" id="KW-0732">Signal</keyword>
<dbReference type="InParanoid" id="A0A0R0IPP0"/>
<feature type="domain" description="Malectin-like" evidence="7">
    <location>
        <begin position="40"/>
        <end position="236"/>
    </location>
</feature>
<dbReference type="SMR" id="A0A0R0IPP0"/>
<comment type="subcellular location">
    <subcellularLocation>
        <location evidence="1">Membrane</location>
        <topology evidence="1">Single-pass membrane protein</topology>
    </subcellularLocation>
</comment>
<evidence type="ECO:0000259" key="7">
    <source>
        <dbReference type="Pfam" id="PF12819"/>
    </source>
</evidence>
<dbReference type="InterPro" id="IPR024788">
    <property type="entry name" value="Malectin-like_Carb-bd_dom"/>
</dbReference>
<evidence type="ECO:0000256" key="3">
    <source>
        <dbReference type="ARBA" id="ARBA00022729"/>
    </source>
</evidence>
<reference evidence="8" key="3">
    <citation type="submission" date="2018-07" db="EMBL/GenBank/DDBJ databases">
        <title>WGS assembly of Glycine max.</title>
        <authorList>
            <person name="Schmutz J."/>
            <person name="Cannon S."/>
            <person name="Schlueter J."/>
            <person name="Ma J."/>
            <person name="Mitros T."/>
            <person name="Nelson W."/>
            <person name="Hyten D."/>
            <person name="Song Q."/>
            <person name="Thelen J."/>
            <person name="Cheng J."/>
            <person name="Xu D."/>
            <person name="Hellsten U."/>
            <person name="May G."/>
            <person name="Yu Y."/>
            <person name="Sakurai T."/>
            <person name="Umezawa T."/>
            <person name="Bhattacharyya M."/>
            <person name="Sandhu D."/>
            <person name="Valliyodan B."/>
            <person name="Lindquist E."/>
            <person name="Peto M."/>
            <person name="Grant D."/>
            <person name="Shu S."/>
            <person name="Goodstein D."/>
            <person name="Barry K."/>
            <person name="Futrell-Griggs M."/>
            <person name="Abernathy B."/>
            <person name="Du J."/>
            <person name="Tian Z."/>
            <person name="Zhu L."/>
            <person name="Gill N."/>
            <person name="Joshi T."/>
            <person name="Libault M."/>
            <person name="Sethuraman A."/>
            <person name="Zhang X."/>
            <person name="Shinozaki K."/>
            <person name="Nguyen H."/>
            <person name="Wing R."/>
            <person name="Cregan P."/>
            <person name="Specht J."/>
            <person name="Grimwood J."/>
            <person name="Rokhsar D."/>
            <person name="Stacey G."/>
            <person name="Shoemaker R."/>
            <person name="Jackson S."/>
        </authorList>
    </citation>
    <scope>NUCLEOTIDE SEQUENCE</scope>
    <source>
        <tissue evidence="8">Callus</tissue>
    </source>
</reference>
<dbReference type="EMBL" id="CM000841">
    <property type="protein sequence ID" value="KRH44240.1"/>
    <property type="molecule type" value="Genomic_DNA"/>
</dbReference>
<sequence length="342" mass="38914">MAKHFVLAIYQLCLTLAALIHAQDQCNQVWSLVSSSFISIDCGLMDETSYKDETTGIHFNSDGKMPRIQVNSLEKQFWNVRSFPEGTRNCYTLYLLPRVNSNKCLVRARFMYGNYDGKDSLPKFDLYLGPNWWNSVEFENASSVTTKEIVQVATSDYIQICLVNTNNGTPFISILEIRVLNDGTYVSESIQLLERFDIGLQEGQNVKYPDDIYDRIWRPYNPNGWKQISTSLSVANGGPFSYGLISSGAITFYVYMYFAEIEKLLTNQTREFDVYVNGGLLQKNASVPFLGHGTLMYLSPEPETNIQIWMNRTNESTMSPILNGIEVYGRKTLDLPETDQNA</sequence>
<evidence type="ECO:0000256" key="2">
    <source>
        <dbReference type="ARBA" id="ARBA00022692"/>
    </source>
</evidence>
<dbReference type="Pfam" id="PF12819">
    <property type="entry name" value="Malectin_like"/>
    <property type="match status" value="2"/>
</dbReference>
<evidence type="ECO:0000256" key="6">
    <source>
        <dbReference type="SAM" id="SignalP"/>
    </source>
</evidence>